<dbReference type="EMBL" id="KK198758">
    <property type="protein sequence ID" value="KCW66705.1"/>
    <property type="molecule type" value="Genomic_DNA"/>
</dbReference>
<name>A0A059BLX1_EUCGR</name>
<dbReference type="Gramene" id="KCW66705">
    <property type="protein sequence ID" value="KCW66705"/>
    <property type="gene ID" value="EUGRSUZ_F00469"/>
</dbReference>
<evidence type="ECO:0000313" key="1">
    <source>
        <dbReference type="EMBL" id="KCW66705.1"/>
    </source>
</evidence>
<dbReference type="AlphaFoldDB" id="A0A059BLX1"/>
<proteinExistence type="predicted"/>
<sequence>MARSSCLRSRSQATLSSKVTEARSVLRIAKSSDLRLQRLDLVGLRLRGPKWHPWFVCTRRRNQATPPEVIRTLVRMLPGNVA</sequence>
<gene>
    <name evidence="1" type="ORF">EUGRSUZ_F00469</name>
</gene>
<protein>
    <submittedName>
        <fullName evidence="1">Uncharacterized protein</fullName>
    </submittedName>
</protein>
<accession>A0A059BLX1</accession>
<organism evidence="1">
    <name type="scientific">Eucalyptus grandis</name>
    <name type="common">Flooded gum</name>
    <dbReference type="NCBI Taxonomy" id="71139"/>
    <lineage>
        <taxon>Eukaryota</taxon>
        <taxon>Viridiplantae</taxon>
        <taxon>Streptophyta</taxon>
        <taxon>Embryophyta</taxon>
        <taxon>Tracheophyta</taxon>
        <taxon>Spermatophyta</taxon>
        <taxon>Magnoliopsida</taxon>
        <taxon>eudicotyledons</taxon>
        <taxon>Gunneridae</taxon>
        <taxon>Pentapetalae</taxon>
        <taxon>rosids</taxon>
        <taxon>malvids</taxon>
        <taxon>Myrtales</taxon>
        <taxon>Myrtaceae</taxon>
        <taxon>Myrtoideae</taxon>
        <taxon>Eucalypteae</taxon>
        <taxon>Eucalyptus</taxon>
    </lineage>
</organism>
<dbReference type="InParanoid" id="A0A059BLX1"/>
<reference evidence="1" key="1">
    <citation type="submission" date="2013-07" db="EMBL/GenBank/DDBJ databases">
        <title>The genome of Eucalyptus grandis.</title>
        <authorList>
            <person name="Schmutz J."/>
            <person name="Hayes R."/>
            <person name="Myburg A."/>
            <person name="Tuskan G."/>
            <person name="Grattapaglia D."/>
            <person name="Rokhsar D.S."/>
        </authorList>
    </citation>
    <scope>NUCLEOTIDE SEQUENCE</scope>
    <source>
        <tissue evidence="1">Leaf extractions</tissue>
    </source>
</reference>